<organism evidence="3 4">
    <name type="scientific">Methanosarcina acetivorans (strain ATCC 35395 / DSM 2834 / JCM 12185 / C2A)</name>
    <dbReference type="NCBI Taxonomy" id="188937"/>
    <lineage>
        <taxon>Archaea</taxon>
        <taxon>Methanobacteriati</taxon>
        <taxon>Methanobacteriota</taxon>
        <taxon>Stenosarchaea group</taxon>
        <taxon>Methanomicrobia</taxon>
        <taxon>Methanosarcinales</taxon>
        <taxon>Methanosarcinaceae</taxon>
        <taxon>Methanosarcina</taxon>
    </lineage>
</organism>
<dbReference type="PANTHER" id="PTHR36216">
    <property type="entry name" value="TRANSCRIPTIONAL REGULATOR, TRMB"/>
    <property type="match status" value="1"/>
</dbReference>
<dbReference type="STRING" id="188937.MA_1551"/>
<dbReference type="Gene3D" id="1.10.10.10">
    <property type="entry name" value="Winged helix-like DNA-binding domain superfamily/Winged helix DNA-binding domain"/>
    <property type="match status" value="2"/>
</dbReference>
<dbReference type="GO" id="GO:0003700">
    <property type="term" value="F:DNA-binding transcription factor activity"/>
    <property type="evidence" value="ECO:0007669"/>
    <property type="project" value="InterPro"/>
</dbReference>
<dbReference type="EnsemblBacteria" id="AAM04964">
    <property type="protein sequence ID" value="AAM04964"/>
    <property type="gene ID" value="MA_1551"/>
</dbReference>
<dbReference type="InterPro" id="IPR036390">
    <property type="entry name" value="WH_DNA-bd_sf"/>
</dbReference>
<dbReference type="SUPFAM" id="SSF46785">
    <property type="entry name" value="Winged helix' DNA-binding domain"/>
    <property type="match status" value="2"/>
</dbReference>
<keyword evidence="1" id="KW-0472">Membrane</keyword>
<name>Q8TQJ2_METAC</name>
<reference evidence="3 4" key="1">
    <citation type="journal article" date="2002" name="Genome Res.">
        <title>The genome of Methanosarcina acetivorans reveals extensive metabolic and physiological diversity.</title>
        <authorList>
            <person name="Galagan J.E."/>
            <person name="Nusbaum C."/>
            <person name="Roy A."/>
            <person name="Endrizzi M.G."/>
            <person name="Macdonald P."/>
            <person name="FitzHugh W."/>
            <person name="Calvo S."/>
            <person name="Engels R."/>
            <person name="Smirnov S."/>
            <person name="Atnoor D."/>
            <person name="Brown A."/>
            <person name="Allen N."/>
            <person name="Naylor J."/>
            <person name="Stange-Thomann N."/>
            <person name="DeArellano K."/>
            <person name="Johnson R."/>
            <person name="Linton L."/>
            <person name="McEwan P."/>
            <person name="McKernan K."/>
            <person name="Talamas J."/>
            <person name="Tirrell A."/>
            <person name="Ye W."/>
            <person name="Zimmer A."/>
            <person name="Barber R.D."/>
            <person name="Cann I."/>
            <person name="Graham D.E."/>
            <person name="Grahame D.A."/>
            <person name="Guss A."/>
            <person name="Hedderich R."/>
            <person name="Ingram-Smith C."/>
            <person name="Kuettner C.H."/>
            <person name="Krzycki J.A."/>
            <person name="Leigh J.A."/>
            <person name="Li W."/>
            <person name="Liu J."/>
            <person name="Mukhopadhyay B."/>
            <person name="Reeve J.N."/>
            <person name="Smith K."/>
            <person name="Springer T.A."/>
            <person name="Umayam L.A."/>
            <person name="White O."/>
            <person name="White R.H."/>
            <person name="de Macario E.C."/>
            <person name="Ferry J.G."/>
            <person name="Jarrell K.F."/>
            <person name="Jing H."/>
            <person name="Macario A.J.L."/>
            <person name="Paulsen I."/>
            <person name="Pritchett M."/>
            <person name="Sowers K.R."/>
            <person name="Swanson R.V."/>
            <person name="Zinder S.H."/>
            <person name="Lander E."/>
            <person name="Metcalf W.W."/>
            <person name="Birren B."/>
        </authorList>
    </citation>
    <scope>NUCLEOTIDE SEQUENCE [LARGE SCALE GENOMIC DNA]</scope>
    <source>
        <strain evidence="4">ATCC 35395 / DSM 2834 / JCM 12185 / C2A</strain>
    </source>
</reference>
<evidence type="ECO:0000259" key="2">
    <source>
        <dbReference type="SMART" id="SM00418"/>
    </source>
</evidence>
<dbReference type="InParanoid" id="Q8TQJ2"/>
<dbReference type="Proteomes" id="UP000002487">
    <property type="component" value="Chromosome"/>
</dbReference>
<keyword evidence="1" id="KW-0812">Transmembrane</keyword>
<feature type="domain" description="HTH arsR-type" evidence="2">
    <location>
        <begin position="183"/>
        <end position="257"/>
    </location>
</feature>
<proteinExistence type="predicted"/>
<evidence type="ECO:0000313" key="3">
    <source>
        <dbReference type="EMBL" id="AAM04964.1"/>
    </source>
</evidence>
<feature type="transmembrane region" description="Helical" evidence="1">
    <location>
        <begin position="23"/>
        <end position="45"/>
    </location>
</feature>
<dbReference type="PhylomeDB" id="Q8TQJ2"/>
<dbReference type="InterPro" id="IPR056504">
    <property type="entry name" value="HTH_HVO_0163_N"/>
</dbReference>
<protein>
    <recommendedName>
        <fullName evidence="2">HTH arsR-type domain-containing protein</fullName>
    </recommendedName>
</protein>
<dbReference type="AlphaFoldDB" id="Q8TQJ2"/>
<evidence type="ECO:0000256" key="1">
    <source>
        <dbReference type="SAM" id="Phobius"/>
    </source>
</evidence>
<keyword evidence="4" id="KW-1185">Reference proteome</keyword>
<dbReference type="HOGENOM" id="CLU_084118_2_0_2"/>
<dbReference type="Pfam" id="PF13412">
    <property type="entry name" value="HTH_24"/>
    <property type="match status" value="1"/>
</dbReference>
<dbReference type="InterPro" id="IPR011991">
    <property type="entry name" value="ArsR-like_HTH"/>
</dbReference>
<dbReference type="InterPro" id="IPR001845">
    <property type="entry name" value="HTH_ArsR_DNA-bd_dom"/>
</dbReference>
<dbReference type="InterPro" id="IPR036388">
    <property type="entry name" value="WH-like_DNA-bd_sf"/>
</dbReference>
<accession>Q8TQJ2</accession>
<dbReference type="KEGG" id="mac:MA_1551"/>
<dbReference type="CDD" id="cd00090">
    <property type="entry name" value="HTH_ARSR"/>
    <property type="match status" value="2"/>
</dbReference>
<evidence type="ECO:0000313" key="4">
    <source>
        <dbReference type="Proteomes" id="UP000002487"/>
    </source>
</evidence>
<dbReference type="PANTHER" id="PTHR36216:SF1">
    <property type="entry name" value="HTH ARSR-TYPE DOMAIN-CONTAINING PROTEIN"/>
    <property type="match status" value="1"/>
</dbReference>
<dbReference type="Pfam" id="PF24266">
    <property type="entry name" value="HTH_HVO_0163_N"/>
    <property type="match status" value="1"/>
</dbReference>
<feature type="transmembrane region" description="Helical" evidence="1">
    <location>
        <begin position="74"/>
        <end position="94"/>
    </location>
</feature>
<dbReference type="EMBL" id="AE010299">
    <property type="protein sequence ID" value="AAM04964.1"/>
    <property type="molecule type" value="Genomic_DNA"/>
</dbReference>
<sequence>MENQSVEPRTTHLVLHYINYRRLYLLCFFSLFIILTAEATEYIVLPAPGDEFGASVAGEDVQIVEDTIEPYWHFLLWLAVMNILSIVDIVVLPAKFLFAILGFRVADHSNAVGVLKRKFIFSFIKVNPGTCISEMANNLDINRGTLRYHLNVLEEKKLIEAHSNHGNTRYFQNNFTYGENEKLVISSLQNEMTRNIILNILHNKCNTNGDLSQEIGISRAAMNWHMTKLKDSGLIEEDKVGRSTIYSINPVYRDLIEKTYMKSF</sequence>
<keyword evidence="1" id="KW-1133">Transmembrane helix</keyword>
<dbReference type="SMART" id="SM00418">
    <property type="entry name" value="HTH_ARSR"/>
    <property type="match status" value="1"/>
</dbReference>
<gene>
    <name evidence="3" type="ordered locus">MA_1551</name>
</gene>